<dbReference type="Proteomes" id="UP000003688">
    <property type="component" value="Unassembled WGS sequence"/>
</dbReference>
<evidence type="ECO:0000256" key="1">
    <source>
        <dbReference type="SAM" id="Phobius"/>
    </source>
</evidence>
<evidence type="ECO:0000313" key="2">
    <source>
        <dbReference type="EMBL" id="EEF57915.1"/>
    </source>
</evidence>
<name>B9XQJ0_PEDPL</name>
<dbReference type="RefSeq" id="WP_007418076.1">
    <property type="nucleotide sequence ID" value="NZ_ABOX02000054.1"/>
</dbReference>
<accession>B9XQJ0</accession>
<proteinExistence type="predicted"/>
<sequence>MNDKELDEILKSAQVPQRDEAYWNSFAKGITARLHWHKPSMDQSVHASPRRRLLAAWGFALATTCIVLGFTVGFWRGKESGFNTQQLADARKYYHEIEGLFPNQVKAIVFDQKGTHLVLSENPNVPNSPPLLVKICGPEGCKGFITFSGQTVQANGETYQVLATPEGQVMLVGKSSFWAGNDNANLAQSLKIEAKPLEAAL</sequence>
<reference evidence="2 3" key="1">
    <citation type="journal article" date="2011" name="J. Bacteriol.">
        <title>Genome sequence of 'Pedosphaera parvula' Ellin514, an aerobic Verrucomicrobial isolate from pasture soil.</title>
        <authorList>
            <person name="Kant R."/>
            <person name="van Passel M.W."/>
            <person name="Sangwan P."/>
            <person name="Palva A."/>
            <person name="Lucas S."/>
            <person name="Copeland A."/>
            <person name="Lapidus A."/>
            <person name="Glavina Del Rio T."/>
            <person name="Dalin E."/>
            <person name="Tice H."/>
            <person name="Bruce D."/>
            <person name="Goodwin L."/>
            <person name="Pitluck S."/>
            <person name="Chertkov O."/>
            <person name="Larimer F.W."/>
            <person name="Land M.L."/>
            <person name="Hauser L."/>
            <person name="Brettin T.S."/>
            <person name="Detter J.C."/>
            <person name="Han S."/>
            <person name="de Vos W.M."/>
            <person name="Janssen P.H."/>
            <person name="Smidt H."/>
        </authorList>
    </citation>
    <scope>NUCLEOTIDE SEQUENCE [LARGE SCALE GENOMIC DNA]</scope>
    <source>
        <strain evidence="2 3">Ellin514</strain>
    </source>
</reference>
<dbReference type="EMBL" id="ABOX02000054">
    <property type="protein sequence ID" value="EEF57915.1"/>
    <property type="molecule type" value="Genomic_DNA"/>
</dbReference>
<keyword evidence="1" id="KW-0472">Membrane</keyword>
<feature type="transmembrane region" description="Helical" evidence="1">
    <location>
        <begin position="53"/>
        <end position="75"/>
    </location>
</feature>
<organism evidence="2 3">
    <name type="scientific">Pedosphaera parvula (strain Ellin514)</name>
    <dbReference type="NCBI Taxonomy" id="320771"/>
    <lineage>
        <taxon>Bacteria</taxon>
        <taxon>Pseudomonadati</taxon>
        <taxon>Verrucomicrobiota</taxon>
        <taxon>Pedosphaerae</taxon>
        <taxon>Pedosphaerales</taxon>
        <taxon>Pedosphaeraceae</taxon>
        <taxon>Pedosphaera</taxon>
    </lineage>
</organism>
<dbReference type="AlphaFoldDB" id="B9XQJ0"/>
<dbReference type="STRING" id="320771.Cflav_PD0865"/>
<keyword evidence="1" id="KW-0812">Transmembrane</keyword>
<keyword evidence="1" id="KW-1133">Transmembrane helix</keyword>
<protein>
    <submittedName>
        <fullName evidence="2">Uncharacterized protein</fullName>
    </submittedName>
</protein>
<gene>
    <name evidence="2" type="ORF">Cflav_PD0865</name>
</gene>
<comment type="caution">
    <text evidence="2">The sequence shown here is derived from an EMBL/GenBank/DDBJ whole genome shotgun (WGS) entry which is preliminary data.</text>
</comment>
<evidence type="ECO:0000313" key="3">
    <source>
        <dbReference type="Proteomes" id="UP000003688"/>
    </source>
</evidence>
<keyword evidence="3" id="KW-1185">Reference proteome</keyword>